<dbReference type="SUPFAM" id="SSF51735">
    <property type="entry name" value="NAD(P)-binding Rossmann-fold domains"/>
    <property type="match status" value="1"/>
</dbReference>
<keyword evidence="2" id="KW-0560">Oxidoreductase</keyword>
<dbReference type="InterPro" id="IPR002347">
    <property type="entry name" value="SDR_fam"/>
</dbReference>
<dbReference type="Gene3D" id="3.40.50.720">
    <property type="entry name" value="NAD(P)-binding Rossmann-like Domain"/>
    <property type="match status" value="1"/>
</dbReference>
<dbReference type="InterPro" id="IPR051911">
    <property type="entry name" value="SDR_oxidoreductase"/>
</dbReference>
<dbReference type="EMBL" id="FUYP01000092">
    <property type="protein sequence ID" value="SKC10255.1"/>
    <property type="molecule type" value="Genomic_DNA"/>
</dbReference>
<comment type="similarity">
    <text evidence="1 3">Belongs to the short-chain dehydrogenases/reductases (SDR) family.</text>
</comment>
<dbReference type="CDD" id="cd05374">
    <property type="entry name" value="17beta-HSD-like_SDR_c"/>
    <property type="match status" value="1"/>
</dbReference>
<reference evidence="5" key="1">
    <citation type="submission" date="2017-02" db="EMBL/GenBank/DDBJ databases">
        <authorList>
            <person name="Varghese N."/>
            <person name="Submissions S."/>
        </authorList>
    </citation>
    <scope>NUCLEOTIDE SEQUENCE [LARGE SCALE GENOMIC DNA]</scope>
    <source>
        <strain evidence="5">R11H</strain>
    </source>
</reference>
<dbReference type="InterPro" id="IPR020904">
    <property type="entry name" value="Sc_DH/Rdtase_CS"/>
</dbReference>
<dbReference type="RefSeq" id="WP_079640332.1">
    <property type="nucleotide sequence ID" value="NZ_FUYP01000092.1"/>
</dbReference>
<proteinExistence type="inferred from homology"/>
<dbReference type="Pfam" id="PF00106">
    <property type="entry name" value="adh_short"/>
    <property type="match status" value="1"/>
</dbReference>
<evidence type="ECO:0000256" key="1">
    <source>
        <dbReference type="ARBA" id="ARBA00006484"/>
    </source>
</evidence>
<protein>
    <submittedName>
        <fullName evidence="4">Short-chain dehydrogenase</fullName>
    </submittedName>
</protein>
<dbReference type="PRINTS" id="PR00081">
    <property type="entry name" value="GDHRDH"/>
</dbReference>
<organism evidence="4 5">
    <name type="scientific">Sphingopyxis flava</name>
    <dbReference type="NCBI Taxonomy" id="1507287"/>
    <lineage>
        <taxon>Bacteria</taxon>
        <taxon>Pseudomonadati</taxon>
        <taxon>Pseudomonadota</taxon>
        <taxon>Alphaproteobacteria</taxon>
        <taxon>Sphingomonadales</taxon>
        <taxon>Sphingomonadaceae</taxon>
        <taxon>Sphingopyxis</taxon>
    </lineage>
</organism>
<sequence length="276" mass="29662">MSKGWLITGVSSGIGRLLAEQALLRGDRVVGTVRQSVHAEEFEALCEGRAVARIVDVTDEANLNAVVLEAEKILGGIDILINNAGVGLDGSFEEITSLEFRACLETNLFGTVSAIRAALPGMRNRLKGDIINIGSGAGLIGLPGLSAYSTAKFAIEGLTEALAAEVRPFGLRVMVVEPGGFRTGFGGSIAIAANTIEAYDATPGRSKRDIWHDYDANQPGDPKKLVDAILKIIEEPELPIRLIVGKHIYNLVDQKLKKFSQDMEYYKDISYSAESD</sequence>
<evidence type="ECO:0000256" key="3">
    <source>
        <dbReference type="RuleBase" id="RU000363"/>
    </source>
</evidence>
<dbReference type="PANTHER" id="PTHR43976:SF16">
    <property type="entry name" value="SHORT-CHAIN DEHYDROGENASE_REDUCTASE FAMILY PROTEIN"/>
    <property type="match status" value="1"/>
</dbReference>
<evidence type="ECO:0000313" key="5">
    <source>
        <dbReference type="Proteomes" id="UP000190044"/>
    </source>
</evidence>
<dbReference type="PANTHER" id="PTHR43976">
    <property type="entry name" value="SHORT CHAIN DEHYDROGENASE"/>
    <property type="match status" value="1"/>
</dbReference>
<dbReference type="OrthoDB" id="9793825at2"/>
<dbReference type="PROSITE" id="PS00061">
    <property type="entry name" value="ADH_SHORT"/>
    <property type="match status" value="1"/>
</dbReference>
<keyword evidence="5" id="KW-1185">Reference proteome</keyword>
<dbReference type="AlphaFoldDB" id="A0A1T5GPA1"/>
<dbReference type="Proteomes" id="UP000190044">
    <property type="component" value="Unassembled WGS sequence"/>
</dbReference>
<dbReference type="PRINTS" id="PR00080">
    <property type="entry name" value="SDRFAMILY"/>
</dbReference>
<dbReference type="GO" id="GO:0016491">
    <property type="term" value="F:oxidoreductase activity"/>
    <property type="evidence" value="ECO:0007669"/>
    <property type="project" value="UniProtKB-KW"/>
</dbReference>
<dbReference type="InterPro" id="IPR036291">
    <property type="entry name" value="NAD(P)-bd_dom_sf"/>
</dbReference>
<evidence type="ECO:0000256" key="2">
    <source>
        <dbReference type="ARBA" id="ARBA00023002"/>
    </source>
</evidence>
<accession>A0A1T5GPA1</accession>
<name>A0A1T5GPA1_9SPHN</name>
<gene>
    <name evidence="4" type="ORF">SAMN06295937_10922</name>
</gene>
<evidence type="ECO:0000313" key="4">
    <source>
        <dbReference type="EMBL" id="SKC10255.1"/>
    </source>
</evidence>